<organism evidence="2 3">
    <name type="scientific">Streptomyces tateyamensis</name>
    <dbReference type="NCBI Taxonomy" id="565073"/>
    <lineage>
        <taxon>Bacteria</taxon>
        <taxon>Bacillati</taxon>
        <taxon>Actinomycetota</taxon>
        <taxon>Actinomycetes</taxon>
        <taxon>Kitasatosporales</taxon>
        <taxon>Streptomycetaceae</taxon>
        <taxon>Streptomyces</taxon>
    </lineage>
</organism>
<dbReference type="AlphaFoldDB" id="A0A2V4N031"/>
<evidence type="ECO:0000259" key="1">
    <source>
        <dbReference type="SMART" id="SM00824"/>
    </source>
</evidence>
<dbReference type="Pfam" id="PF00975">
    <property type="entry name" value="Thioesterase"/>
    <property type="match status" value="1"/>
</dbReference>
<dbReference type="EMBL" id="PYBW01000105">
    <property type="protein sequence ID" value="PYC72368.1"/>
    <property type="molecule type" value="Genomic_DNA"/>
</dbReference>
<dbReference type="InterPro" id="IPR020802">
    <property type="entry name" value="TesA-like"/>
</dbReference>
<reference evidence="2 3" key="1">
    <citation type="submission" date="2018-03" db="EMBL/GenBank/DDBJ databases">
        <title>Bioinformatic expansion and discovery of thiopeptide antibiotics.</title>
        <authorList>
            <person name="Schwalen C.J."/>
            <person name="Hudson G.A."/>
            <person name="Mitchell D.A."/>
        </authorList>
    </citation>
    <scope>NUCLEOTIDE SEQUENCE [LARGE SCALE GENOMIC DNA]</scope>
    <source>
        <strain evidence="2 3">ATCC 21389</strain>
    </source>
</reference>
<dbReference type="OrthoDB" id="2472181at2"/>
<dbReference type="SMART" id="SM00824">
    <property type="entry name" value="PKS_TE"/>
    <property type="match status" value="1"/>
</dbReference>
<comment type="caution">
    <text evidence="2">The sequence shown here is derived from an EMBL/GenBank/DDBJ whole genome shotgun (WGS) entry which is preliminary data.</text>
</comment>
<evidence type="ECO:0000313" key="2">
    <source>
        <dbReference type="EMBL" id="PYC72368.1"/>
    </source>
</evidence>
<sequence length="285" mass="30871">MGAVPPARDRVLTKLRKSGTRPDVFLVHPAGGTVFSYYDLLAHSRYDGAVWGLSFPFARLAELTTVERLARAYLAELTTVRPHGPYLLGGHSFGGTVAFEMARQLRMRGEQVAQLLLIDALPPGSCPPLAPADLFAALPEFADSVLGTRLPDTTPAPTDLDGALRLLGRPDWSPEQRAEFRRFLAVFWANSRAMAGYRRQLGRLAVPATVVRATAAEPPALFERLGLPTDLAGRWRHLLAPAPPVLDLPGDHYTMLGDPRHRPALAAVFDAAFDPAAVEALESAA</sequence>
<gene>
    <name evidence="2" type="ORF">C7C46_25720</name>
</gene>
<accession>A0A2V4N031</accession>
<proteinExistence type="predicted"/>
<protein>
    <recommendedName>
        <fullName evidence="1">Thioesterase TesA-like domain-containing protein</fullName>
    </recommendedName>
</protein>
<dbReference type="InterPro" id="IPR001031">
    <property type="entry name" value="Thioesterase"/>
</dbReference>
<feature type="domain" description="Thioesterase TesA-like" evidence="1">
    <location>
        <begin position="30"/>
        <end position="273"/>
    </location>
</feature>
<name>A0A2V4N031_9ACTN</name>
<dbReference type="SUPFAM" id="SSF53474">
    <property type="entry name" value="alpha/beta-Hydrolases"/>
    <property type="match status" value="1"/>
</dbReference>
<dbReference type="Gene3D" id="3.40.50.1820">
    <property type="entry name" value="alpha/beta hydrolase"/>
    <property type="match status" value="1"/>
</dbReference>
<keyword evidence="3" id="KW-1185">Reference proteome</keyword>
<dbReference type="RefSeq" id="WP_110672306.1">
    <property type="nucleotide sequence ID" value="NZ_PYBW01000105.1"/>
</dbReference>
<evidence type="ECO:0000313" key="3">
    <source>
        <dbReference type="Proteomes" id="UP000248039"/>
    </source>
</evidence>
<dbReference type="InterPro" id="IPR029058">
    <property type="entry name" value="AB_hydrolase_fold"/>
</dbReference>
<dbReference type="Proteomes" id="UP000248039">
    <property type="component" value="Unassembled WGS sequence"/>
</dbReference>